<dbReference type="InterPro" id="IPR036812">
    <property type="entry name" value="NAD(P)_OxRdtase_dom_sf"/>
</dbReference>
<comment type="caution">
    <text evidence="2">The sequence shown here is derived from an EMBL/GenBank/DDBJ whole genome shotgun (WGS) entry which is preliminary data.</text>
</comment>
<feature type="domain" description="NADP-dependent oxidoreductase" evidence="1">
    <location>
        <begin position="23"/>
        <end position="301"/>
    </location>
</feature>
<keyword evidence="3" id="KW-1185">Reference proteome</keyword>
<organism evidence="2 3">
    <name type="scientific">Helicostylum pulchrum</name>
    <dbReference type="NCBI Taxonomy" id="562976"/>
    <lineage>
        <taxon>Eukaryota</taxon>
        <taxon>Fungi</taxon>
        <taxon>Fungi incertae sedis</taxon>
        <taxon>Mucoromycota</taxon>
        <taxon>Mucoromycotina</taxon>
        <taxon>Mucoromycetes</taxon>
        <taxon>Mucorales</taxon>
        <taxon>Mucorineae</taxon>
        <taxon>Mucoraceae</taxon>
        <taxon>Helicostylum</taxon>
    </lineage>
</organism>
<proteinExistence type="predicted"/>
<evidence type="ECO:0000259" key="1">
    <source>
        <dbReference type="Pfam" id="PF00248"/>
    </source>
</evidence>
<dbReference type="PROSITE" id="PS00798">
    <property type="entry name" value="ALDOKETO_REDUCTASE_1"/>
    <property type="match status" value="1"/>
</dbReference>
<dbReference type="PIRSF" id="PIRSF000097">
    <property type="entry name" value="AKR"/>
    <property type="match status" value="1"/>
</dbReference>
<dbReference type="Proteomes" id="UP001476247">
    <property type="component" value="Unassembled WGS sequence"/>
</dbReference>
<dbReference type="Pfam" id="PF00248">
    <property type="entry name" value="Aldo_ket_red"/>
    <property type="match status" value="1"/>
</dbReference>
<evidence type="ECO:0000313" key="3">
    <source>
        <dbReference type="Proteomes" id="UP001476247"/>
    </source>
</evidence>
<dbReference type="PRINTS" id="PR00069">
    <property type="entry name" value="ALDKETRDTASE"/>
</dbReference>
<dbReference type="Gene3D" id="3.20.20.100">
    <property type="entry name" value="NADP-dependent oxidoreductase domain"/>
    <property type="match status" value="1"/>
</dbReference>
<evidence type="ECO:0000313" key="2">
    <source>
        <dbReference type="EMBL" id="GAA5798855.1"/>
    </source>
</evidence>
<accession>A0ABP9XVN9</accession>
<dbReference type="InterPro" id="IPR023210">
    <property type="entry name" value="NADP_OxRdtase_dom"/>
</dbReference>
<name>A0ABP9XVN9_9FUNG</name>
<reference evidence="2 3" key="1">
    <citation type="submission" date="2024-04" db="EMBL/GenBank/DDBJ databases">
        <title>genome sequences of Mucor flavus KT1a and Helicostylum pulchrum KT1b strains isolation_sourced from the surface of a dry-aged beef.</title>
        <authorList>
            <person name="Toyotome T."/>
            <person name="Hosono M."/>
            <person name="Torimaru M."/>
            <person name="Fukuda K."/>
            <person name="Mikami N."/>
        </authorList>
    </citation>
    <scope>NUCLEOTIDE SEQUENCE [LARGE SCALE GENOMIC DNA]</scope>
    <source>
        <strain evidence="2 3">KT1b</strain>
    </source>
</reference>
<protein>
    <recommendedName>
        <fullName evidence="1">NADP-dependent oxidoreductase domain-containing protein</fullName>
    </recommendedName>
</protein>
<dbReference type="EMBL" id="BAABUJ010000011">
    <property type="protein sequence ID" value="GAA5798855.1"/>
    <property type="molecule type" value="Genomic_DNA"/>
</dbReference>
<gene>
    <name evidence="2" type="ORF">HPULCUR_004261</name>
</gene>
<dbReference type="PANTHER" id="PTHR11732">
    <property type="entry name" value="ALDO/KETO REDUCTASE"/>
    <property type="match status" value="1"/>
</dbReference>
<dbReference type="InterPro" id="IPR018170">
    <property type="entry name" value="Aldo/ket_reductase_CS"/>
</dbReference>
<dbReference type="SUPFAM" id="SSF51430">
    <property type="entry name" value="NAD(P)-linked oxidoreductase"/>
    <property type="match status" value="1"/>
</dbReference>
<sequence length="321" mass="36579">MSTDYLTLNRTGDKMPIRGFGCWKIDTKDAEETIYQAIKAGYRLFDGACDYGNEVEVGCGVRKAIAEGLVKREDLFIVTKLWNTFHSKNHVRAAFDRQLKDSGLDYFDLYLIHFPVPLHYVSPTDNYPPGWYVGDAKSIAFERSPIHECWAELEKLVDAKLTRNIGIANFNCQAILDLLTYARIKPAVLQIELHPYLPQERLVKWVKEQDIHITAYSSFGPTSYVDLTETGKSYTSLLEHADVKSVAEKHSISAGQVLLRWALDREFAVIPKSVNPGRMQSNLDILNIKFDAEDNKTLNSLKSNQRFNDPMTYGFNLPLFD</sequence>
<dbReference type="PROSITE" id="PS00063">
    <property type="entry name" value="ALDOKETO_REDUCTASE_3"/>
    <property type="match status" value="1"/>
</dbReference>
<dbReference type="InterPro" id="IPR020471">
    <property type="entry name" value="AKR"/>
</dbReference>